<proteinExistence type="predicted"/>
<feature type="compositionally biased region" description="Polar residues" evidence="1">
    <location>
        <begin position="90"/>
        <end position="101"/>
    </location>
</feature>
<feature type="compositionally biased region" description="Basic and acidic residues" evidence="1">
    <location>
        <begin position="76"/>
        <end position="89"/>
    </location>
</feature>
<feature type="region of interest" description="Disordered" evidence="1">
    <location>
        <begin position="1"/>
        <end position="35"/>
    </location>
</feature>
<evidence type="ECO:0000313" key="2">
    <source>
        <dbReference type="EMBL" id="CEK55828.1"/>
    </source>
</evidence>
<name>A0A0B6YHX7_9EUPU</name>
<feature type="non-terminal residue" evidence="2">
    <location>
        <position position="101"/>
    </location>
</feature>
<sequence>SHNQINKTVENIDKSENNDEDINTASHCVDGSAPEEKPLLSVNHQFQTASSNSLCVHSNISTRSLSLTEETQFVTSDKDRKHHSTDQSHRGTQTNSVKRKR</sequence>
<feature type="region of interest" description="Disordered" evidence="1">
    <location>
        <begin position="66"/>
        <end position="101"/>
    </location>
</feature>
<accession>A0A0B6YHX7</accession>
<evidence type="ECO:0000256" key="1">
    <source>
        <dbReference type="SAM" id="MobiDB-lite"/>
    </source>
</evidence>
<dbReference type="AlphaFoldDB" id="A0A0B6YHX7"/>
<feature type="non-terminal residue" evidence="2">
    <location>
        <position position="1"/>
    </location>
</feature>
<protein>
    <submittedName>
        <fullName evidence="2">Uncharacterized protein</fullName>
    </submittedName>
</protein>
<organism evidence="2">
    <name type="scientific">Arion vulgaris</name>
    <dbReference type="NCBI Taxonomy" id="1028688"/>
    <lineage>
        <taxon>Eukaryota</taxon>
        <taxon>Metazoa</taxon>
        <taxon>Spiralia</taxon>
        <taxon>Lophotrochozoa</taxon>
        <taxon>Mollusca</taxon>
        <taxon>Gastropoda</taxon>
        <taxon>Heterobranchia</taxon>
        <taxon>Euthyneura</taxon>
        <taxon>Panpulmonata</taxon>
        <taxon>Eupulmonata</taxon>
        <taxon>Stylommatophora</taxon>
        <taxon>Helicina</taxon>
        <taxon>Arionoidea</taxon>
        <taxon>Arionidae</taxon>
        <taxon>Arion</taxon>
    </lineage>
</organism>
<gene>
    <name evidence="2" type="primary">ORF26144</name>
</gene>
<dbReference type="EMBL" id="HACG01008963">
    <property type="protein sequence ID" value="CEK55828.1"/>
    <property type="molecule type" value="Transcribed_RNA"/>
</dbReference>
<feature type="compositionally biased region" description="Polar residues" evidence="1">
    <location>
        <begin position="66"/>
        <end position="75"/>
    </location>
</feature>
<reference evidence="2" key="1">
    <citation type="submission" date="2014-12" db="EMBL/GenBank/DDBJ databases">
        <title>Insight into the proteome of Arion vulgaris.</title>
        <authorList>
            <person name="Aradska J."/>
            <person name="Bulat T."/>
            <person name="Smidak R."/>
            <person name="Sarate P."/>
            <person name="Gangsoo J."/>
            <person name="Sialana F."/>
            <person name="Bilban M."/>
            <person name="Lubec G."/>
        </authorList>
    </citation>
    <scope>NUCLEOTIDE SEQUENCE</scope>
    <source>
        <tissue evidence="2">Skin</tissue>
    </source>
</reference>